<accession>A0A9W9YF97</accession>
<reference evidence="2" key="1">
    <citation type="submission" date="2023-01" db="EMBL/GenBank/DDBJ databases">
        <title>Genome assembly of the deep-sea coral Lophelia pertusa.</title>
        <authorList>
            <person name="Herrera S."/>
            <person name="Cordes E."/>
        </authorList>
    </citation>
    <scope>NUCLEOTIDE SEQUENCE</scope>
    <source>
        <strain evidence="2">USNM1676648</strain>
        <tissue evidence="2">Polyp</tissue>
    </source>
</reference>
<dbReference type="Gene3D" id="3.10.100.10">
    <property type="entry name" value="Mannose-Binding Protein A, subunit A"/>
    <property type="match status" value="1"/>
</dbReference>
<evidence type="ECO:0000256" key="1">
    <source>
        <dbReference type="SAM" id="MobiDB-lite"/>
    </source>
</evidence>
<proteinExistence type="predicted"/>
<dbReference type="InterPro" id="IPR016186">
    <property type="entry name" value="C-type_lectin-like/link_sf"/>
</dbReference>
<comment type="caution">
    <text evidence="2">The sequence shown here is derived from an EMBL/GenBank/DDBJ whole genome shotgun (WGS) entry which is preliminary data.</text>
</comment>
<organism evidence="2 3">
    <name type="scientific">Desmophyllum pertusum</name>
    <dbReference type="NCBI Taxonomy" id="174260"/>
    <lineage>
        <taxon>Eukaryota</taxon>
        <taxon>Metazoa</taxon>
        <taxon>Cnidaria</taxon>
        <taxon>Anthozoa</taxon>
        <taxon>Hexacorallia</taxon>
        <taxon>Scleractinia</taxon>
        <taxon>Caryophylliina</taxon>
        <taxon>Caryophylliidae</taxon>
        <taxon>Desmophyllum</taxon>
    </lineage>
</organism>
<feature type="region of interest" description="Disordered" evidence="1">
    <location>
        <begin position="1"/>
        <end position="60"/>
    </location>
</feature>
<dbReference type="Proteomes" id="UP001163046">
    <property type="component" value="Unassembled WGS sequence"/>
</dbReference>
<evidence type="ECO:0000313" key="2">
    <source>
        <dbReference type="EMBL" id="KAJ7339416.1"/>
    </source>
</evidence>
<protein>
    <submittedName>
        <fullName evidence="2">Uncharacterized protein</fullName>
    </submittedName>
</protein>
<gene>
    <name evidence="2" type="ORF">OS493_005813</name>
</gene>
<sequence>MGEVRTALATWQEDRSMTSAPGPNSTVKVWEEWEQGPGKVHQPTKNWAPNEPNGKAREPCSNNVDRANSDLPVRASGYWNDLPCGVIAVLGLVCQSTFLALTKQARANDQRPLKSYLVTGHFKKKSFKNKVLREGALSV</sequence>
<dbReference type="EMBL" id="MU827779">
    <property type="protein sequence ID" value="KAJ7339416.1"/>
    <property type="molecule type" value="Genomic_DNA"/>
</dbReference>
<feature type="compositionally biased region" description="Polar residues" evidence="1">
    <location>
        <begin position="17"/>
        <end position="27"/>
    </location>
</feature>
<evidence type="ECO:0000313" key="3">
    <source>
        <dbReference type="Proteomes" id="UP001163046"/>
    </source>
</evidence>
<name>A0A9W9YF97_9CNID</name>
<keyword evidence="3" id="KW-1185">Reference proteome</keyword>
<dbReference type="AlphaFoldDB" id="A0A9W9YF97"/>